<proteinExistence type="predicted"/>
<evidence type="ECO:0000313" key="1">
    <source>
        <dbReference type="EMBL" id="GAI23683.1"/>
    </source>
</evidence>
<protein>
    <recommendedName>
        <fullName evidence="2">Phospholipid/glycerol acyltransferase domain-containing protein</fullName>
    </recommendedName>
</protein>
<dbReference type="EMBL" id="BARV01014826">
    <property type="protein sequence ID" value="GAI23683.1"/>
    <property type="molecule type" value="Genomic_DNA"/>
</dbReference>
<gene>
    <name evidence="1" type="ORF">S06H3_25731</name>
</gene>
<comment type="caution">
    <text evidence="1">The sequence shown here is derived from an EMBL/GenBank/DDBJ whole genome shotgun (WGS) entry which is preliminary data.</text>
</comment>
<evidence type="ECO:0008006" key="2">
    <source>
        <dbReference type="Google" id="ProtNLM"/>
    </source>
</evidence>
<accession>X1LX81</accession>
<sequence length="91" mass="10626">MATFEEELKKIHPILERLCNFMILGKKIVVKGSENFLREGPNIIVGNHIGTFKDIATIYKIVPRPVFFTANKLIFDKKDFDNLIRKHFHRA</sequence>
<name>X1LX81_9ZZZZ</name>
<dbReference type="AlphaFoldDB" id="X1LX81"/>
<dbReference type="SUPFAM" id="SSF69593">
    <property type="entry name" value="Glycerol-3-phosphate (1)-acyltransferase"/>
    <property type="match status" value="1"/>
</dbReference>
<organism evidence="1">
    <name type="scientific">marine sediment metagenome</name>
    <dbReference type="NCBI Taxonomy" id="412755"/>
    <lineage>
        <taxon>unclassified sequences</taxon>
        <taxon>metagenomes</taxon>
        <taxon>ecological metagenomes</taxon>
    </lineage>
</organism>
<reference evidence="1" key="1">
    <citation type="journal article" date="2014" name="Front. Microbiol.">
        <title>High frequency of phylogenetically diverse reductive dehalogenase-homologous genes in deep subseafloor sedimentary metagenomes.</title>
        <authorList>
            <person name="Kawai M."/>
            <person name="Futagami T."/>
            <person name="Toyoda A."/>
            <person name="Takaki Y."/>
            <person name="Nishi S."/>
            <person name="Hori S."/>
            <person name="Arai W."/>
            <person name="Tsubouchi T."/>
            <person name="Morono Y."/>
            <person name="Uchiyama I."/>
            <person name="Ito T."/>
            <person name="Fujiyama A."/>
            <person name="Inagaki F."/>
            <person name="Takami H."/>
        </authorList>
    </citation>
    <scope>NUCLEOTIDE SEQUENCE</scope>
    <source>
        <strain evidence="1">Expedition CK06-06</strain>
    </source>
</reference>